<dbReference type="SUPFAM" id="SSF51905">
    <property type="entry name" value="FAD/NAD(P)-binding domain"/>
    <property type="match status" value="1"/>
</dbReference>
<dbReference type="AlphaFoldDB" id="A0AAJ1B184"/>
<organism evidence="1 2">
    <name type="scientific">Mediterraneibacter gnavus</name>
    <name type="common">Ruminococcus gnavus</name>
    <dbReference type="NCBI Taxonomy" id="33038"/>
    <lineage>
        <taxon>Bacteria</taxon>
        <taxon>Bacillati</taxon>
        <taxon>Bacillota</taxon>
        <taxon>Clostridia</taxon>
        <taxon>Lachnospirales</taxon>
        <taxon>Lachnospiraceae</taxon>
        <taxon>Mediterraneibacter</taxon>
    </lineage>
</organism>
<dbReference type="InterPro" id="IPR036188">
    <property type="entry name" value="FAD/NAD-bd_sf"/>
</dbReference>
<dbReference type="Gene3D" id="3.50.50.60">
    <property type="entry name" value="FAD/NAD(P)-binding domain"/>
    <property type="match status" value="1"/>
</dbReference>
<accession>A0AAJ1B184</accession>
<reference evidence="1" key="1">
    <citation type="submission" date="2021-10" db="EMBL/GenBank/DDBJ databases">
        <title>Collection of gut derived symbiotic bacterial strains cultured from healthy donors.</title>
        <authorList>
            <person name="Lin H."/>
            <person name="Littmann E."/>
            <person name="Claire K."/>
            <person name="Pamer E."/>
        </authorList>
    </citation>
    <scope>NUCLEOTIDE SEQUENCE</scope>
    <source>
        <strain evidence="1">MSK.23.4</strain>
    </source>
</reference>
<name>A0AAJ1B184_MEDGN</name>
<sequence>LTKGAIVDDYLQTNQPGIFACGNVLHVHDLVDYVSNEAKLAGINAAKYLRDHLVLCQTITISYECGIRYVVP</sequence>
<evidence type="ECO:0000313" key="1">
    <source>
        <dbReference type="EMBL" id="MCB5496239.1"/>
    </source>
</evidence>
<feature type="non-terminal residue" evidence="1">
    <location>
        <position position="1"/>
    </location>
</feature>
<gene>
    <name evidence="1" type="ORF">LIQ10_21410</name>
</gene>
<dbReference type="Proteomes" id="UP001297422">
    <property type="component" value="Unassembled WGS sequence"/>
</dbReference>
<evidence type="ECO:0000313" key="2">
    <source>
        <dbReference type="Proteomes" id="UP001297422"/>
    </source>
</evidence>
<protein>
    <submittedName>
        <fullName evidence="1">Pyridine nucleotide-disulfide oxidoreductase</fullName>
    </submittedName>
</protein>
<comment type="caution">
    <text evidence="1">The sequence shown here is derived from an EMBL/GenBank/DDBJ whole genome shotgun (WGS) entry which is preliminary data.</text>
</comment>
<feature type="non-terminal residue" evidence="1">
    <location>
        <position position="72"/>
    </location>
</feature>
<proteinExistence type="predicted"/>
<dbReference type="EMBL" id="JAJBNC010000551">
    <property type="protein sequence ID" value="MCB5496239.1"/>
    <property type="molecule type" value="Genomic_DNA"/>
</dbReference>